<feature type="transmembrane region" description="Helical" evidence="1">
    <location>
        <begin position="48"/>
        <end position="65"/>
    </location>
</feature>
<feature type="transmembrane region" description="Helical" evidence="1">
    <location>
        <begin position="72"/>
        <end position="91"/>
    </location>
</feature>
<dbReference type="RefSeq" id="WP_019923868.1">
    <property type="nucleotide sequence ID" value="NZ_CP140152.1"/>
</dbReference>
<dbReference type="GeneID" id="43165456"/>
<dbReference type="Proteomes" id="UP001326110">
    <property type="component" value="Chromosome"/>
</dbReference>
<keyword evidence="1" id="KW-0472">Membrane</keyword>
<sequence length="106" mass="11143">MPDALMLLVALVVTVMGMGWLALSMENHWEQVRGKAACPPATVKSLRVLGAVALLTSLVLCLMVDSASMASLVWVMSVAGAAVIVAFTLTWKAAALAPLVFWTKSA</sequence>
<dbReference type="EMBL" id="CP140152">
    <property type="protein sequence ID" value="WQH05074.1"/>
    <property type="molecule type" value="Genomic_DNA"/>
</dbReference>
<evidence type="ECO:0000313" key="2">
    <source>
        <dbReference type="EMBL" id="WQH05074.1"/>
    </source>
</evidence>
<reference evidence="2 3" key="1">
    <citation type="submission" date="2023-11" db="EMBL/GenBank/DDBJ databases">
        <title>MicrobeMod: A computational toolkit for identifying prokaryotic methylation and restriction-modification with nanopore sequencing.</title>
        <authorList>
            <person name="Crits-Christoph A."/>
            <person name="Kang S.C."/>
            <person name="Lee H."/>
            <person name="Ostrov N."/>
        </authorList>
    </citation>
    <scope>NUCLEOTIDE SEQUENCE [LARGE SCALE GENOMIC DNA]</scope>
    <source>
        <strain evidence="2 3">ATCC 25935</strain>
    </source>
</reference>
<accession>A0ABZ0Y0B7</accession>
<keyword evidence="3" id="KW-1185">Reference proteome</keyword>
<keyword evidence="1" id="KW-1133">Transmembrane helix</keyword>
<dbReference type="Pfam" id="PF11804">
    <property type="entry name" value="DUF3325"/>
    <property type="match status" value="1"/>
</dbReference>
<gene>
    <name evidence="2" type="ORF">SR858_01645</name>
</gene>
<dbReference type="InterPro" id="IPR021762">
    <property type="entry name" value="DUF3325"/>
</dbReference>
<protein>
    <submittedName>
        <fullName evidence="2">DUF3325 domain-containing protein</fullName>
    </submittedName>
</protein>
<proteinExistence type="predicted"/>
<organism evidence="2 3">
    <name type="scientific">Duganella zoogloeoides</name>
    <dbReference type="NCBI Taxonomy" id="75659"/>
    <lineage>
        <taxon>Bacteria</taxon>
        <taxon>Pseudomonadati</taxon>
        <taxon>Pseudomonadota</taxon>
        <taxon>Betaproteobacteria</taxon>
        <taxon>Burkholderiales</taxon>
        <taxon>Oxalobacteraceae</taxon>
        <taxon>Telluria group</taxon>
        <taxon>Duganella</taxon>
    </lineage>
</organism>
<keyword evidence="1" id="KW-0812">Transmembrane</keyword>
<evidence type="ECO:0000256" key="1">
    <source>
        <dbReference type="SAM" id="Phobius"/>
    </source>
</evidence>
<name>A0ABZ0Y0B7_9BURK</name>
<evidence type="ECO:0000313" key="3">
    <source>
        <dbReference type="Proteomes" id="UP001326110"/>
    </source>
</evidence>